<keyword evidence="2" id="KW-1185">Reference proteome</keyword>
<dbReference type="AlphaFoldDB" id="A0A392P023"/>
<organism evidence="1 2">
    <name type="scientific">Trifolium medium</name>
    <dbReference type="NCBI Taxonomy" id="97028"/>
    <lineage>
        <taxon>Eukaryota</taxon>
        <taxon>Viridiplantae</taxon>
        <taxon>Streptophyta</taxon>
        <taxon>Embryophyta</taxon>
        <taxon>Tracheophyta</taxon>
        <taxon>Spermatophyta</taxon>
        <taxon>Magnoliopsida</taxon>
        <taxon>eudicotyledons</taxon>
        <taxon>Gunneridae</taxon>
        <taxon>Pentapetalae</taxon>
        <taxon>rosids</taxon>
        <taxon>fabids</taxon>
        <taxon>Fabales</taxon>
        <taxon>Fabaceae</taxon>
        <taxon>Papilionoideae</taxon>
        <taxon>50 kb inversion clade</taxon>
        <taxon>NPAAA clade</taxon>
        <taxon>Hologalegina</taxon>
        <taxon>IRL clade</taxon>
        <taxon>Trifolieae</taxon>
        <taxon>Trifolium</taxon>
    </lineage>
</organism>
<evidence type="ECO:0000313" key="1">
    <source>
        <dbReference type="EMBL" id="MCI04696.1"/>
    </source>
</evidence>
<dbReference type="EMBL" id="LXQA010056213">
    <property type="protein sequence ID" value="MCI04696.1"/>
    <property type="molecule type" value="Genomic_DNA"/>
</dbReference>
<reference evidence="1 2" key="1">
    <citation type="journal article" date="2018" name="Front. Plant Sci.">
        <title>Red Clover (Trifolium pratense) and Zigzag Clover (T. medium) - A Picture of Genomic Similarities and Differences.</title>
        <authorList>
            <person name="Dluhosova J."/>
            <person name="Istvanek J."/>
            <person name="Nedelnik J."/>
            <person name="Repkova J."/>
        </authorList>
    </citation>
    <scope>NUCLEOTIDE SEQUENCE [LARGE SCALE GENOMIC DNA]</scope>
    <source>
        <strain evidence="2">cv. 10/8</strain>
        <tissue evidence="1">Leaf</tissue>
    </source>
</reference>
<protein>
    <submittedName>
        <fullName evidence="1">Sister chromatid cohesion protein</fullName>
    </submittedName>
</protein>
<sequence>MNSPTTSDAVTAAESLSDHRGISMSNTIHSEVTSCLPLPSLPVFCGASDQDLRLFDSPLLLNRVDILSQSSKIAEMLRNTDVSY</sequence>
<comment type="caution">
    <text evidence="1">The sequence shown here is derived from an EMBL/GenBank/DDBJ whole genome shotgun (WGS) entry which is preliminary data.</text>
</comment>
<evidence type="ECO:0000313" key="2">
    <source>
        <dbReference type="Proteomes" id="UP000265520"/>
    </source>
</evidence>
<name>A0A392P023_9FABA</name>
<proteinExistence type="predicted"/>
<accession>A0A392P023</accession>
<feature type="non-terminal residue" evidence="1">
    <location>
        <position position="84"/>
    </location>
</feature>
<dbReference type="Proteomes" id="UP000265520">
    <property type="component" value="Unassembled WGS sequence"/>
</dbReference>